<dbReference type="PROSITE" id="PS50878">
    <property type="entry name" value="RT_POL"/>
    <property type="match status" value="1"/>
</dbReference>
<sequence>MHIHREVHGHASPIKIYVTHMCNGCTTYKMQLEWCIRFGEDILTIISMLRVVKSPEFAQLAADFRKARSGEDRLKVILRHQYLLNRLEKNIMANTLECSAVISVGRHKPKSISIISFNARGLENNVLDLGKCVTEYSADVILVQETFLKPNRPRACTPPLINLEASACRLAMTGHGTLIIVSVYLPPKKPLLRSDIETLLALGDAVILFGDLNSKNTDWRCNTTKATNVRHRPEILDLVVLKGVVQNLSSIETVHCLGSDHLPVLLKLGSSTGENQNIVTKTIINWKRVSTALEEVDAPNLNVIPDDIVSNNDIDTAIGALTKHIRSVVKRCQKKVPANSDRRGLPAEVRELIRAKNAALRRANAYPIPGYRSRARALQREVKARVREVKNDNWSDLMEEITPTHKAYWAVAKALKSDVCVAMPALKKPDNDLVFDDQEKAEYIADSIELQCSLNPAPSRPRARKPCRKRSPPKAPGLDGVNNKAIKCFSAPLLALLVAIFNACIKNCHFPEAWKEAVIIGIPKPRKPHDLPTSYRPISLLSGLGKLFEKVLKSQLSDHLLGKGLIINEQFGFRPNHSCSQQTLQLLEHISEGFKRKRKTVAVFFDVAKAFDKVWHAGLIYKLHQLQVPDCLVFIIQQYLTNRHFSFRHENSISAKRPIRAEVPQGSTLSPLLYSAYTNDIPRPQTGVQVALFADDTALYRSGSNFRQITPRLQKAIDELTQCGMIGKKSKMSLRNKCTLYKVCIRPVMTYVASVFAHANPNALYQLQTCKTTSAEEPPAHPDTSGMIPFIGT</sequence>
<dbReference type="OrthoDB" id="10050074at2759"/>
<dbReference type="InterPro" id="IPR005135">
    <property type="entry name" value="Endo/exonuclease/phosphatase"/>
</dbReference>
<dbReference type="CDD" id="cd01650">
    <property type="entry name" value="RT_nLTR_like"/>
    <property type="match status" value="1"/>
</dbReference>
<dbReference type="InterPro" id="IPR043502">
    <property type="entry name" value="DNA/RNA_pol_sf"/>
</dbReference>
<dbReference type="SUPFAM" id="SSF56672">
    <property type="entry name" value="DNA/RNA polymerases"/>
    <property type="match status" value="1"/>
</dbReference>
<dbReference type="InterPro" id="IPR036691">
    <property type="entry name" value="Endo/exonu/phosph_ase_sf"/>
</dbReference>
<protein>
    <submittedName>
        <fullName evidence="3">Probable RNA-directed DNA polymerase from transposon BS</fullName>
    </submittedName>
</protein>
<keyword evidence="3" id="KW-0548">Nucleotidyltransferase</keyword>
<name>A0A4C2A337_EUMVA</name>
<organism evidence="3 4">
    <name type="scientific">Eumeta variegata</name>
    <name type="common">Bagworm moth</name>
    <name type="synonym">Eumeta japonica</name>
    <dbReference type="NCBI Taxonomy" id="151549"/>
    <lineage>
        <taxon>Eukaryota</taxon>
        <taxon>Metazoa</taxon>
        <taxon>Ecdysozoa</taxon>
        <taxon>Arthropoda</taxon>
        <taxon>Hexapoda</taxon>
        <taxon>Insecta</taxon>
        <taxon>Pterygota</taxon>
        <taxon>Neoptera</taxon>
        <taxon>Endopterygota</taxon>
        <taxon>Lepidoptera</taxon>
        <taxon>Glossata</taxon>
        <taxon>Ditrysia</taxon>
        <taxon>Tineoidea</taxon>
        <taxon>Psychidae</taxon>
        <taxon>Oiketicinae</taxon>
        <taxon>Eumeta</taxon>
    </lineage>
</organism>
<keyword evidence="4" id="KW-1185">Reference proteome</keyword>
<dbReference type="SUPFAM" id="SSF56219">
    <property type="entry name" value="DNase I-like"/>
    <property type="match status" value="1"/>
</dbReference>
<reference evidence="3 4" key="1">
    <citation type="journal article" date="2019" name="Commun. Biol.">
        <title>The bagworm genome reveals a unique fibroin gene that provides high tensile strength.</title>
        <authorList>
            <person name="Kono N."/>
            <person name="Nakamura H."/>
            <person name="Ohtoshi R."/>
            <person name="Tomita M."/>
            <person name="Numata K."/>
            <person name="Arakawa K."/>
        </authorList>
    </citation>
    <scope>NUCLEOTIDE SEQUENCE [LARGE SCALE GENOMIC DNA]</scope>
</reference>
<feature type="compositionally biased region" description="Basic residues" evidence="1">
    <location>
        <begin position="461"/>
        <end position="472"/>
    </location>
</feature>
<dbReference type="Gene3D" id="3.60.10.10">
    <property type="entry name" value="Endonuclease/exonuclease/phosphatase"/>
    <property type="match status" value="1"/>
</dbReference>
<feature type="region of interest" description="Disordered" evidence="1">
    <location>
        <begin position="455"/>
        <end position="478"/>
    </location>
</feature>
<proteinExistence type="predicted"/>
<evidence type="ECO:0000313" key="3">
    <source>
        <dbReference type="EMBL" id="GBP94600.1"/>
    </source>
</evidence>
<keyword evidence="3" id="KW-0695">RNA-directed DNA polymerase</keyword>
<accession>A0A4C2A337</accession>
<dbReference type="Pfam" id="PF03372">
    <property type="entry name" value="Exo_endo_phos"/>
    <property type="match status" value="1"/>
</dbReference>
<dbReference type="InterPro" id="IPR000477">
    <property type="entry name" value="RT_dom"/>
</dbReference>
<gene>
    <name evidence="3" type="primary">RTase</name>
    <name evidence="3" type="ORF">EVAR_65925_1</name>
</gene>
<dbReference type="Pfam" id="PF00078">
    <property type="entry name" value="RVT_1"/>
    <property type="match status" value="1"/>
</dbReference>
<dbReference type="GO" id="GO:0003964">
    <property type="term" value="F:RNA-directed DNA polymerase activity"/>
    <property type="evidence" value="ECO:0007669"/>
    <property type="project" value="UniProtKB-KW"/>
</dbReference>
<evidence type="ECO:0000313" key="4">
    <source>
        <dbReference type="Proteomes" id="UP000299102"/>
    </source>
</evidence>
<evidence type="ECO:0000259" key="2">
    <source>
        <dbReference type="PROSITE" id="PS50878"/>
    </source>
</evidence>
<dbReference type="EMBL" id="BGZK01002525">
    <property type="protein sequence ID" value="GBP94600.1"/>
    <property type="molecule type" value="Genomic_DNA"/>
</dbReference>
<dbReference type="AlphaFoldDB" id="A0A4C2A337"/>
<evidence type="ECO:0000256" key="1">
    <source>
        <dbReference type="SAM" id="MobiDB-lite"/>
    </source>
</evidence>
<comment type="caution">
    <text evidence="3">The sequence shown here is derived from an EMBL/GenBank/DDBJ whole genome shotgun (WGS) entry which is preliminary data.</text>
</comment>
<dbReference type="PANTHER" id="PTHR19446">
    <property type="entry name" value="REVERSE TRANSCRIPTASES"/>
    <property type="match status" value="1"/>
</dbReference>
<feature type="domain" description="Reverse transcriptase" evidence="2">
    <location>
        <begin position="503"/>
        <end position="756"/>
    </location>
</feature>
<keyword evidence="3" id="KW-0808">Transferase</keyword>
<dbReference type="Proteomes" id="UP000299102">
    <property type="component" value="Unassembled WGS sequence"/>
</dbReference>
<feature type="region of interest" description="Disordered" evidence="1">
    <location>
        <begin position="774"/>
        <end position="793"/>
    </location>
</feature>